<evidence type="ECO:0000313" key="4">
    <source>
        <dbReference type="Proteomes" id="UP000216752"/>
    </source>
</evidence>
<dbReference type="RefSeq" id="WP_094606497.1">
    <property type="nucleotide sequence ID" value="NZ_CP155573.1"/>
</dbReference>
<evidence type="ECO:0000313" key="3">
    <source>
        <dbReference type="EMBL" id="XFO68386.1"/>
    </source>
</evidence>
<feature type="domain" description="DUF1468" evidence="2">
    <location>
        <begin position="5"/>
        <end position="143"/>
    </location>
</feature>
<dbReference type="InterPro" id="IPR009936">
    <property type="entry name" value="DUF1468"/>
</dbReference>
<gene>
    <name evidence="3" type="ORF">SPSIL_046090</name>
</gene>
<keyword evidence="1" id="KW-0812">Transmembrane</keyword>
<proteinExistence type="predicted"/>
<keyword evidence="1" id="KW-0472">Membrane</keyword>
<protein>
    <recommendedName>
        <fullName evidence="2">DUF1468 domain-containing protein</fullName>
    </recommendedName>
</protein>
<feature type="transmembrane region" description="Helical" evidence="1">
    <location>
        <begin position="77"/>
        <end position="96"/>
    </location>
</feature>
<evidence type="ECO:0000259" key="2">
    <source>
        <dbReference type="Pfam" id="PF07331"/>
    </source>
</evidence>
<feature type="transmembrane region" description="Helical" evidence="1">
    <location>
        <begin position="7"/>
        <end position="30"/>
    </location>
</feature>
<dbReference type="Pfam" id="PF07331">
    <property type="entry name" value="TctB"/>
    <property type="match status" value="1"/>
</dbReference>
<name>A0ABZ3IS49_9FIRM</name>
<dbReference type="EMBL" id="CP155573">
    <property type="protein sequence ID" value="XFO68386.1"/>
    <property type="molecule type" value="Genomic_DNA"/>
</dbReference>
<organism evidence="3 4">
    <name type="scientific">Sporomusa silvacetica DSM 10669</name>
    <dbReference type="NCBI Taxonomy" id="1123289"/>
    <lineage>
        <taxon>Bacteria</taxon>
        <taxon>Bacillati</taxon>
        <taxon>Bacillota</taxon>
        <taxon>Negativicutes</taxon>
        <taxon>Selenomonadales</taxon>
        <taxon>Sporomusaceae</taxon>
        <taxon>Sporomusa</taxon>
    </lineage>
</organism>
<evidence type="ECO:0000256" key="1">
    <source>
        <dbReference type="SAM" id="Phobius"/>
    </source>
</evidence>
<dbReference type="Proteomes" id="UP000216752">
    <property type="component" value="Chromosome"/>
</dbReference>
<sequence length="143" mass="15682">MTEKLIAIFFLVLSVIYTYDAFSLSFGIIMAPKAGFMPVIAGSIAIMLALVLTISASFRKGCKETGNANADGNGRKLIFLIIGILVYLIIFHFLGYRAATFISLFYLLKVTETAGWVYPCFFSAGIAVSFYFLFSELLGSNLP</sequence>
<feature type="transmembrane region" description="Helical" evidence="1">
    <location>
        <begin position="36"/>
        <end position="56"/>
    </location>
</feature>
<accession>A0ABZ3IS49</accession>
<reference evidence="3" key="1">
    <citation type="submission" date="2024-05" db="EMBL/GenBank/DDBJ databases">
        <title>Isolation and characterization of Sporomusa carbonis sp. nov., a carboxydotrophic hydrogenogen in the genus of Sporomusa isolated from a charcoal burning pile.</title>
        <authorList>
            <person name="Boeer T."/>
            <person name="Rosenbaum F."/>
            <person name="Eysell L."/>
            <person name="Mueller V."/>
            <person name="Daniel R."/>
            <person name="Poehlein A."/>
        </authorList>
    </citation>
    <scope>NUCLEOTIDE SEQUENCE [LARGE SCALE GENOMIC DNA]</scope>
    <source>
        <strain evidence="3">DSM 10669</strain>
    </source>
</reference>
<keyword evidence="4" id="KW-1185">Reference proteome</keyword>
<feature type="transmembrane region" description="Helical" evidence="1">
    <location>
        <begin position="116"/>
        <end position="134"/>
    </location>
</feature>
<keyword evidence="1" id="KW-1133">Transmembrane helix</keyword>